<organism evidence="4 5">
    <name type="scientific">Peronospora matthiolae</name>
    <dbReference type="NCBI Taxonomy" id="2874970"/>
    <lineage>
        <taxon>Eukaryota</taxon>
        <taxon>Sar</taxon>
        <taxon>Stramenopiles</taxon>
        <taxon>Oomycota</taxon>
        <taxon>Peronosporomycetes</taxon>
        <taxon>Peronosporales</taxon>
        <taxon>Peronosporaceae</taxon>
        <taxon>Peronospora</taxon>
    </lineage>
</organism>
<comment type="caution">
    <text evidence="4">The sequence shown here is derived from an EMBL/GenBank/DDBJ whole genome shotgun (WGS) entry which is preliminary data.</text>
</comment>
<name>A0AAV1UMX3_9STRA</name>
<dbReference type="Proteomes" id="UP001162060">
    <property type="component" value="Unassembled WGS sequence"/>
</dbReference>
<dbReference type="Pfam" id="PF24626">
    <property type="entry name" value="SH3_Tf2-1"/>
    <property type="match status" value="1"/>
</dbReference>
<proteinExistence type="predicted"/>
<accession>A0AAV1UMX3</accession>
<reference evidence="4" key="1">
    <citation type="submission" date="2024-01" db="EMBL/GenBank/DDBJ databases">
        <authorList>
            <person name="Webb A."/>
        </authorList>
    </citation>
    <scope>NUCLEOTIDE SEQUENCE</scope>
    <source>
        <strain evidence="4">Pm1</strain>
    </source>
</reference>
<dbReference type="PROSITE" id="PS50013">
    <property type="entry name" value="CHROMO_2"/>
    <property type="match status" value="1"/>
</dbReference>
<protein>
    <recommendedName>
        <fullName evidence="2">Chromo domain-containing protein</fullName>
    </recommendedName>
</protein>
<dbReference type="InterPro" id="IPR016197">
    <property type="entry name" value="Chromo-like_dom_sf"/>
</dbReference>
<dbReference type="AlphaFoldDB" id="A0AAV1UMX3"/>
<sequence length="136" mass="15809">MLRPCFIGPFTVLDKKGLAYMLDLPCKMQTYPVFYVSLLKPYLDPSLADDEALAPKGLALPQVEKPSREDPVVLQDAPPGHEDHVITHRRRVEIHRPLPALFDEQGDQKYHAEQILQRLRLDDQYQYLVQWRGYPE</sequence>
<feature type="domain" description="Chromo" evidence="2">
    <location>
        <begin position="110"/>
        <end position="136"/>
    </location>
</feature>
<dbReference type="Gene3D" id="2.40.50.40">
    <property type="match status" value="1"/>
</dbReference>
<evidence type="ECO:0000256" key="1">
    <source>
        <dbReference type="SAM" id="MobiDB-lite"/>
    </source>
</evidence>
<evidence type="ECO:0000313" key="3">
    <source>
        <dbReference type="EMBL" id="CAK7935867.1"/>
    </source>
</evidence>
<feature type="region of interest" description="Disordered" evidence="1">
    <location>
        <begin position="60"/>
        <end position="81"/>
    </location>
</feature>
<dbReference type="InterPro" id="IPR056924">
    <property type="entry name" value="SH3_Tf2-1"/>
</dbReference>
<gene>
    <name evidence="3" type="ORF">PM001_LOCUS21017</name>
    <name evidence="4" type="ORF">PM001_LOCUS21020</name>
</gene>
<evidence type="ECO:0000313" key="5">
    <source>
        <dbReference type="Proteomes" id="UP001162060"/>
    </source>
</evidence>
<evidence type="ECO:0000259" key="2">
    <source>
        <dbReference type="PROSITE" id="PS50013"/>
    </source>
</evidence>
<evidence type="ECO:0000313" key="4">
    <source>
        <dbReference type="EMBL" id="CAK7935870.1"/>
    </source>
</evidence>
<dbReference type="EMBL" id="CAKLBY020000222">
    <property type="protein sequence ID" value="CAK7935870.1"/>
    <property type="molecule type" value="Genomic_DNA"/>
</dbReference>
<dbReference type="SUPFAM" id="SSF54160">
    <property type="entry name" value="Chromo domain-like"/>
    <property type="match status" value="1"/>
</dbReference>
<dbReference type="InterPro" id="IPR000953">
    <property type="entry name" value="Chromo/chromo_shadow_dom"/>
</dbReference>
<dbReference type="EMBL" id="CAKLBY020000222">
    <property type="protein sequence ID" value="CAK7935867.1"/>
    <property type="molecule type" value="Genomic_DNA"/>
</dbReference>